<reference evidence="1" key="1">
    <citation type="submission" date="2018-02" db="EMBL/GenBank/DDBJ databases">
        <title>Rhizophora mucronata_Transcriptome.</title>
        <authorList>
            <person name="Meera S.P."/>
            <person name="Sreeshan A."/>
            <person name="Augustine A."/>
        </authorList>
    </citation>
    <scope>NUCLEOTIDE SEQUENCE</scope>
    <source>
        <tissue evidence="1">Leaf</tissue>
    </source>
</reference>
<protein>
    <submittedName>
        <fullName evidence="1">Uncharacterized protein</fullName>
    </submittedName>
</protein>
<sequence>MRRGIQSHVTGPFFAAKFKSKWQIWRCLFL</sequence>
<proteinExistence type="predicted"/>
<organism evidence="1">
    <name type="scientific">Rhizophora mucronata</name>
    <name type="common">Asiatic mangrove</name>
    <dbReference type="NCBI Taxonomy" id="61149"/>
    <lineage>
        <taxon>Eukaryota</taxon>
        <taxon>Viridiplantae</taxon>
        <taxon>Streptophyta</taxon>
        <taxon>Embryophyta</taxon>
        <taxon>Tracheophyta</taxon>
        <taxon>Spermatophyta</taxon>
        <taxon>Magnoliopsida</taxon>
        <taxon>eudicotyledons</taxon>
        <taxon>Gunneridae</taxon>
        <taxon>Pentapetalae</taxon>
        <taxon>rosids</taxon>
        <taxon>fabids</taxon>
        <taxon>Malpighiales</taxon>
        <taxon>Rhizophoraceae</taxon>
        <taxon>Rhizophora</taxon>
    </lineage>
</organism>
<name>A0A2P2NGU9_RHIMU</name>
<accession>A0A2P2NGU9</accession>
<dbReference type="AlphaFoldDB" id="A0A2P2NGU9"/>
<dbReference type="EMBL" id="GGEC01061238">
    <property type="protein sequence ID" value="MBX41722.1"/>
    <property type="molecule type" value="Transcribed_RNA"/>
</dbReference>
<evidence type="ECO:0000313" key="1">
    <source>
        <dbReference type="EMBL" id="MBX41722.1"/>
    </source>
</evidence>